<accession>A0A445JYT4</accession>
<dbReference type="CDD" id="cd09272">
    <property type="entry name" value="RNase_HI_RT_Ty1"/>
    <property type="match status" value="1"/>
</dbReference>
<keyword evidence="3" id="KW-0808">Transferase</keyword>
<gene>
    <name evidence="3" type="ORF">D0Y65_018344</name>
</gene>
<dbReference type="GO" id="GO:0003887">
    <property type="term" value="F:DNA-directed DNA polymerase activity"/>
    <property type="evidence" value="ECO:0007669"/>
    <property type="project" value="UniProtKB-EC"/>
</dbReference>
<proteinExistence type="predicted"/>
<evidence type="ECO:0000259" key="2">
    <source>
        <dbReference type="Pfam" id="PF07727"/>
    </source>
</evidence>
<feature type="region of interest" description="Disordered" evidence="1">
    <location>
        <begin position="385"/>
        <end position="418"/>
    </location>
</feature>
<dbReference type="Pfam" id="PF07727">
    <property type="entry name" value="RVT_2"/>
    <property type="match status" value="1"/>
</dbReference>
<keyword evidence="3" id="KW-0548">Nucleotidyltransferase</keyword>
<dbReference type="AlphaFoldDB" id="A0A445JYT4"/>
<organism evidence="3 4">
    <name type="scientific">Glycine soja</name>
    <name type="common">Wild soybean</name>
    <dbReference type="NCBI Taxonomy" id="3848"/>
    <lineage>
        <taxon>Eukaryota</taxon>
        <taxon>Viridiplantae</taxon>
        <taxon>Streptophyta</taxon>
        <taxon>Embryophyta</taxon>
        <taxon>Tracheophyta</taxon>
        <taxon>Spermatophyta</taxon>
        <taxon>Magnoliopsida</taxon>
        <taxon>eudicotyledons</taxon>
        <taxon>Gunneridae</taxon>
        <taxon>Pentapetalae</taxon>
        <taxon>rosids</taxon>
        <taxon>fabids</taxon>
        <taxon>Fabales</taxon>
        <taxon>Fabaceae</taxon>
        <taxon>Papilionoideae</taxon>
        <taxon>50 kb inversion clade</taxon>
        <taxon>NPAAA clade</taxon>
        <taxon>indigoferoid/millettioid clade</taxon>
        <taxon>Phaseoleae</taxon>
        <taxon>Glycine</taxon>
        <taxon>Glycine subgen. Soja</taxon>
    </lineage>
</organism>
<keyword evidence="4" id="KW-1185">Reference proteome</keyword>
<comment type="caution">
    <text evidence="3">The sequence shown here is derived from an EMBL/GenBank/DDBJ whole genome shotgun (WGS) entry which is preliminary data.</text>
</comment>
<evidence type="ECO:0000256" key="1">
    <source>
        <dbReference type="SAM" id="MobiDB-lite"/>
    </source>
</evidence>
<dbReference type="PANTHER" id="PTHR36615">
    <property type="entry name" value="PROTEIN, PUTATIVE-RELATED"/>
    <property type="match status" value="1"/>
</dbReference>
<name>A0A445JYT4_GLYSO</name>
<dbReference type="PANTHER" id="PTHR36615:SF7">
    <property type="entry name" value="PROTEIN, PUTATIVE-RELATED"/>
    <property type="match status" value="1"/>
</dbReference>
<dbReference type="EC" id="2.7.7.7" evidence="3"/>
<reference evidence="3 4" key="1">
    <citation type="submission" date="2018-09" db="EMBL/GenBank/DDBJ databases">
        <title>A high-quality reference genome of wild soybean provides a powerful tool to mine soybean genomes.</title>
        <authorList>
            <person name="Xie M."/>
            <person name="Chung C.Y.L."/>
            <person name="Li M.-W."/>
            <person name="Wong F.-L."/>
            <person name="Chan T.-F."/>
            <person name="Lam H.-M."/>
        </authorList>
    </citation>
    <scope>NUCLEOTIDE SEQUENCE [LARGE SCALE GENOMIC DNA]</scope>
    <source>
        <strain evidence="4">cv. W05</strain>
        <tissue evidence="3">Hypocotyl of etiolated seedlings</tissue>
    </source>
</reference>
<sequence length="458" mass="51880">MVFLIILLPDEEEEAKLALHGYSPGHKFYKSQGSNINNISAEKEEDLQNLQRIGIVDMVEGLYRLNMVPLKPHREYSSNSITVHVYSNVSSILAFSYKQFICETYHHSKQRKLSFPSSDSHSPYAFALIHVDIWGSCHVLTDLPQHKTVIGCKWVYRIKHKSDGSIERYKVRLVAKGYTQVEGQDYLDTFSLIAKLTTMRFLLALTAIDKWRLKQLDVKNAFLHGDLNEEVYMVIPHDMQVAKPGQVCNDLPEIHRITNLLDNVFKIKDLGDLRYFLGFKVARSSIDWVGCLDSKRFISSYVVYLGDSLISWKSKKQATMSRSSYEVEYRALASATCTGFMRNKCHGQDTTYNSLISNFRLEFGPRRKIHRARTTVSVVSVPSPTIQQQEKTAPRQGARASGMINGGRSFPRRFSGRPIPKRGQVKVGIVVGLANSVASIFSRSRATRGCATPTHLAH</sequence>
<dbReference type="SUPFAM" id="SSF56672">
    <property type="entry name" value="DNA/RNA polymerases"/>
    <property type="match status" value="1"/>
</dbReference>
<evidence type="ECO:0000313" key="3">
    <source>
        <dbReference type="EMBL" id="RZC03639.1"/>
    </source>
</evidence>
<evidence type="ECO:0000313" key="4">
    <source>
        <dbReference type="Proteomes" id="UP000289340"/>
    </source>
</evidence>
<dbReference type="InterPro" id="IPR013103">
    <property type="entry name" value="RVT_2"/>
</dbReference>
<dbReference type="Proteomes" id="UP000289340">
    <property type="component" value="Chromosome 7"/>
</dbReference>
<feature type="domain" description="Reverse transcriptase Ty1/copia-type" evidence="2">
    <location>
        <begin position="139"/>
        <end position="248"/>
    </location>
</feature>
<dbReference type="EMBL" id="QZWG01000007">
    <property type="protein sequence ID" value="RZC03639.1"/>
    <property type="molecule type" value="Genomic_DNA"/>
</dbReference>
<dbReference type="InterPro" id="IPR043502">
    <property type="entry name" value="DNA/RNA_pol_sf"/>
</dbReference>
<protein>
    <submittedName>
        <fullName evidence="3">Retrovirus-related Pol polyprotein from transposon RE1</fullName>
        <ecNumber evidence="3">2.7.7.7</ecNumber>
    </submittedName>
</protein>